<dbReference type="Proteomes" id="UP001055879">
    <property type="component" value="Linkage Group LG16"/>
</dbReference>
<dbReference type="EMBL" id="CM042062">
    <property type="protein sequence ID" value="KAI3669002.1"/>
    <property type="molecule type" value="Genomic_DNA"/>
</dbReference>
<accession>A0ACB8XM39</accession>
<organism evidence="1 2">
    <name type="scientific">Arctium lappa</name>
    <name type="common">Greater burdock</name>
    <name type="synonym">Lappa major</name>
    <dbReference type="NCBI Taxonomy" id="4217"/>
    <lineage>
        <taxon>Eukaryota</taxon>
        <taxon>Viridiplantae</taxon>
        <taxon>Streptophyta</taxon>
        <taxon>Embryophyta</taxon>
        <taxon>Tracheophyta</taxon>
        <taxon>Spermatophyta</taxon>
        <taxon>Magnoliopsida</taxon>
        <taxon>eudicotyledons</taxon>
        <taxon>Gunneridae</taxon>
        <taxon>Pentapetalae</taxon>
        <taxon>asterids</taxon>
        <taxon>campanulids</taxon>
        <taxon>Asterales</taxon>
        <taxon>Asteraceae</taxon>
        <taxon>Carduoideae</taxon>
        <taxon>Cardueae</taxon>
        <taxon>Arctiinae</taxon>
        <taxon>Arctium</taxon>
    </lineage>
</organism>
<sequence>MNHQRHLTRLSVFFLIFYIWQEYTNESAKAITSSGEVGGPTSKKAVPLKDEQLSSAEIKLLQENMYFSFSTLIICFQDDKNLITFCELTLSWHIRCSAPSLSLFHIKRPP</sequence>
<gene>
    <name evidence="1" type="ORF">L6452_40220</name>
</gene>
<protein>
    <submittedName>
        <fullName evidence="1">Uncharacterized protein</fullName>
    </submittedName>
</protein>
<evidence type="ECO:0000313" key="2">
    <source>
        <dbReference type="Proteomes" id="UP001055879"/>
    </source>
</evidence>
<reference evidence="2" key="1">
    <citation type="journal article" date="2022" name="Mol. Ecol. Resour.">
        <title>The genomes of chicory, endive, great burdock and yacon provide insights into Asteraceae palaeo-polyploidization history and plant inulin production.</title>
        <authorList>
            <person name="Fan W."/>
            <person name="Wang S."/>
            <person name="Wang H."/>
            <person name="Wang A."/>
            <person name="Jiang F."/>
            <person name="Liu H."/>
            <person name="Zhao H."/>
            <person name="Xu D."/>
            <person name="Zhang Y."/>
        </authorList>
    </citation>
    <scope>NUCLEOTIDE SEQUENCE [LARGE SCALE GENOMIC DNA]</scope>
    <source>
        <strain evidence="2">cv. Niubang</strain>
    </source>
</reference>
<keyword evidence="2" id="KW-1185">Reference proteome</keyword>
<comment type="caution">
    <text evidence="1">The sequence shown here is derived from an EMBL/GenBank/DDBJ whole genome shotgun (WGS) entry which is preliminary data.</text>
</comment>
<name>A0ACB8XM39_ARCLA</name>
<proteinExistence type="predicted"/>
<reference evidence="1 2" key="2">
    <citation type="journal article" date="2022" name="Mol. Ecol. Resour.">
        <title>The genomes of chicory, endive, great burdock and yacon provide insights into Asteraceae paleo-polyploidization history and plant inulin production.</title>
        <authorList>
            <person name="Fan W."/>
            <person name="Wang S."/>
            <person name="Wang H."/>
            <person name="Wang A."/>
            <person name="Jiang F."/>
            <person name="Liu H."/>
            <person name="Zhao H."/>
            <person name="Xu D."/>
            <person name="Zhang Y."/>
        </authorList>
    </citation>
    <scope>NUCLEOTIDE SEQUENCE [LARGE SCALE GENOMIC DNA]</scope>
    <source>
        <strain evidence="2">cv. Niubang</strain>
    </source>
</reference>
<evidence type="ECO:0000313" key="1">
    <source>
        <dbReference type="EMBL" id="KAI3669002.1"/>
    </source>
</evidence>